<dbReference type="PROSITE" id="PS50847">
    <property type="entry name" value="GRAM_POS_ANCHORING"/>
    <property type="match status" value="1"/>
</dbReference>
<evidence type="ECO:0000256" key="4">
    <source>
        <dbReference type="ARBA" id="ARBA00023088"/>
    </source>
</evidence>
<feature type="region of interest" description="Disordered" evidence="5">
    <location>
        <begin position="71"/>
        <end position="158"/>
    </location>
</feature>
<dbReference type="Pfam" id="PF18877">
    <property type="entry name" value="SSSPR-51"/>
    <property type="match status" value="3"/>
</dbReference>
<dbReference type="EMBL" id="JPFZ01000010">
    <property type="protein sequence ID" value="KEQ47203.1"/>
    <property type="molecule type" value="Genomic_DNA"/>
</dbReference>
<feature type="compositionally biased region" description="Polar residues" evidence="5">
    <location>
        <begin position="212"/>
        <end position="225"/>
    </location>
</feature>
<gene>
    <name evidence="7" type="ORF">SK608_1623</name>
</gene>
<feature type="non-terminal residue" evidence="7">
    <location>
        <position position="1"/>
    </location>
</feature>
<feature type="domain" description="Gram-positive cocci surface proteins LPxTG" evidence="6">
    <location>
        <begin position="233"/>
        <end position="268"/>
    </location>
</feature>
<dbReference type="NCBIfam" id="TIGR01167">
    <property type="entry name" value="LPXTG_anchor"/>
    <property type="match status" value="1"/>
</dbReference>
<reference evidence="7 8" key="1">
    <citation type="submission" date="2014-05" db="EMBL/GenBank/DDBJ databases">
        <authorList>
            <person name="Daugherty S.C."/>
            <person name="Tallon L.J."/>
            <person name="Sadzewicz L."/>
            <person name="Kilian M."/>
            <person name="Tettelin H."/>
        </authorList>
    </citation>
    <scope>NUCLEOTIDE SEQUENCE [LARGE SCALE GENOMIC DNA]</scope>
    <source>
        <strain evidence="7 8">SK608</strain>
    </source>
</reference>
<keyword evidence="1" id="KW-0134">Cell wall</keyword>
<evidence type="ECO:0000256" key="5">
    <source>
        <dbReference type="SAM" id="MobiDB-lite"/>
    </source>
</evidence>
<keyword evidence="2" id="KW-0964">Secreted</keyword>
<accession>A0A081QW80</accession>
<evidence type="ECO:0000256" key="3">
    <source>
        <dbReference type="ARBA" id="ARBA00022729"/>
    </source>
</evidence>
<dbReference type="Proteomes" id="UP000028022">
    <property type="component" value="Unassembled WGS sequence"/>
</dbReference>
<feature type="compositionally biased region" description="Basic and acidic residues" evidence="5">
    <location>
        <begin position="132"/>
        <end position="158"/>
    </location>
</feature>
<dbReference type="NCBIfam" id="TIGR04308">
    <property type="entry name" value="repeat_SSSPR51"/>
    <property type="match status" value="3"/>
</dbReference>
<dbReference type="InterPro" id="IPR019931">
    <property type="entry name" value="LPXTG_anchor"/>
</dbReference>
<feature type="compositionally biased region" description="Basic and acidic residues" evidence="5">
    <location>
        <begin position="75"/>
        <end position="108"/>
    </location>
</feature>
<dbReference type="AlphaFoldDB" id="A0A081QW80"/>
<keyword evidence="3" id="KW-0732">Signal</keyword>
<evidence type="ECO:0000256" key="1">
    <source>
        <dbReference type="ARBA" id="ARBA00022512"/>
    </source>
</evidence>
<organism evidence="7 8">
    <name type="scientific">Streptococcus mitis</name>
    <dbReference type="NCBI Taxonomy" id="28037"/>
    <lineage>
        <taxon>Bacteria</taxon>
        <taxon>Bacillati</taxon>
        <taxon>Bacillota</taxon>
        <taxon>Bacilli</taxon>
        <taxon>Lactobacillales</taxon>
        <taxon>Streptococcaceae</taxon>
        <taxon>Streptococcus</taxon>
        <taxon>Streptococcus mitis group</taxon>
    </lineage>
</organism>
<evidence type="ECO:0000259" key="6">
    <source>
        <dbReference type="PROSITE" id="PS50847"/>
    </source>
</evidence>
<evidence type="ECO:0000256" key="2">
    <source>
        <dbReference type="ARBA" id="ARBA00022525"/>
    </source>
</evidence>
<name>A0A081QW80_STRMT</name>
<dbReference type="InterPro" id="IPR027579">
    <property type="entry name" value="SSSPR51_Rpt"/>
</dbReference>
<evidence type="ECO:0000313" key="8">
    <source>
        <dbReference type="Proteomes" id="UP000028022"/>
    </source>
</evidence>
<dbReference type="Pfam" id="PF00746">
    <property type="entry name" value="Gram_pos_anchor"/>
    <property type="match status" value="1"/>
</dbReference>
<protein>
    <submittedName>
        <fullName evidence="7">LPXTG-motif cell wall anchor domain protein</fullName>
    </submittedName>
</protein>
<comment type="caution">
    <text evidence="7">The sequence shown here is derived from an EMBL/GenBank/DDBJ whole genome shotgun (WGS) entry which is preliminary data.</text>
</comment>
<keyword evidence="4" id="KW-0572">Peptidoglycan-anchor</keyword>
<feature type="region of interest" description="Disordered" evidence="5">
    <location>
        <begin position="190"/>
        <end position="242"/>
    </location>
</feature>
<evidence type="ECO:0000313" key="7">
    <source>
        <dbReference type="EMBL" id="KEQ47203.1"/>
    </source>
</evidence>
<sequence>IYKETKKDEKGNTTHVYRQVVTSYVNEEGKEISPSDKGTKDKKDIPEYIYKETKKDEKGNTTHVYRQVVTSYVNEEGKEISPSDKGTKDKKDIPEYIFKETKKDKDGNTIHVYTKKSSSTPYSPTPSTPSNEESKSTVWKDTEGNVLKPQEDGTKDKGTFTGYEYVKTILIGNVTTHIFKKVITPIHDEIPSHSDVPGQSDKPNHPEVPGQSDKSTQIVNSNESTFVDGKRELPNTGTQSSTSSLLLGALAAITGLGLVSRRRKDDKE</sequence>
<proteinExistence type="predicted"/>